<dbReference type="SUPFAM" id="SSF51735">
    <property type="entry name" value="NAD(P)-binding Rossmann-fold domains"/>
    <property type="match status" value="1"/>
</dbReference>
<organism evidence="1 2">
    <name type="scientific">Lactobacillus colini</name>
    <dbReference type="NCBI Taxonomy" id="1819254"/>
    <lineage>
        <taxon>Bacteria</taxon>
        <taxon>Bacillati</taxon>
        <taxon>Bacillota</taxon>
        <taxon>Bacilli</taxon>
        <taxon>Lactobacillales</taxon>
        <taxon>Lactobacillaceae</taxon>
        <taxon>Lactobacillus</taxon>
    </lineage>
</organism>
<evidence type="ECO:0000313" key="1">
    <source>
        <dbReference type="EMBL" id="MBP2058838.1"/>
    </source>
</evidence>
<dbReference type="PANTHER" id="PTHR47129">
    <property type="entry name" value="QUINONE OXIDOREDUCTASE 2"/>
    <property type="match status" value="1"/>
</dbReference>
<gene>
    <name evidence="1" type="ORF">J2Z60_002029</name>
</gene>
<name>A0ABS4MGL1_9LACO</name>
<dbReference type="Proteomes" id="UP001519292">
    <property type="component" value="Unassembled WGS sequence"/>
</dbReference>
<reference evidence="1 2" key="1">
    <citation type="submission" date="2021-03" db="EMBL/GenBank/DDBJ databases">
        <title>Genomic Encyclopedia of Type Strains, Phase IV (KMG-IV): sequencing the most valuable type-strain genomes for metagenomic binning, comparative biology and taxonomic classification.</title>
        <authorList>
            <person name="Goeker M."/>
        </authorList>
    </citation>
    <scope>NUCLEOTIDE SEQUENCE [LARGE SCALE GENOMIC DNA]</scope>
    <source>
        <strain evidence="1 2">DSM 101872</strain>
    </source>
</reference>
<dbReference type="PANTHER" id="PTHR47129:SF1">
    <property type="entry name" value="NMRA-LIKE DOMAIN-CONTAINING PROTEIN"/>
    <property type="match status" value="1"/>
</dbReference>
<protein>
    <submittedName>
        <fullName evidence="1">Uncharacterized protein YbjT (DUF2867 family)</fullName>
    </submittedName>
</protein>
<sequence length="287" mass="32595">MKYLITGANSKLAQKVTHWLKTMTEEANIRVGLPSLSEKHEYRDLEVDKVELDYTNHHSISSSFKGIDLVIYIPTIGLDLSNRILEFENILTASEKAHAKFIFVSFFADQANNPFLMSPFYAYAQRRLAGSGVAYTVVKNTMYADPLVDYIPELIKRKNIIYPVGDQSLSFITLNDSAHAIACLAVQKALRDKGQSYLLSMENNYNMIELAYIISHATETEIGYDPVTIEEFTRIYHNPVMTSLYAAGGKGLLDATSRDFHKITGREPERMNHYLRNGYQIAKLLDY</sequence>
<dbReference type="Gene3D" id="3.40.50.720">
    <property type="entry name" value="NAD(P)-binding Rossmann-like Domain"/>
    <property type="match status" value="1"/>
</dbReference>
<evidence type="ECO:0000313" key="2">
    <source>
        <dbReference type="Proteomes" id="UP001519292"/>
    </source>
</evidence>
<accession>A0ABS4MGL1</accession>
<dbReference type="RefSeq" id="WP_209687555.1">
    <property type="nucleotide sequence ID" value="NZ_JAGGLU010000016.1"/>
</dbReference>
<keyword evidence="2" id="KW-1185">Reference proteome</keyword>
<dbReference type="EMBL" id="JAGGLU010000016">
    <property type="protein sequence ID" value="MBP2058838.1"/>
    <property type="molecule type" value="Genomic_DNA"/>
</dbReference>
<dbReference type="Gene3D" id="3.90.25.10">
    <property type="entry name" value="UDP-galactose 4-epimerase, domain 1"/>
    <property type="match status" value="1"/>
</dbReference>
<comment type="caution">
    <text evidence="1">The sequence shown here is derived from an EMBL/GenBank/DDBJ whole genome shotgun (WGS) entry which is preliminary data.</text>
</comment>
<proteinExistence type="predicted"/>
<dbReference type="InterPro" id="IPR052718">
    <property type="entry name" value="NmrA-type_oxidoreductase"/>
</dbReference>
<dbReference type="InterPro" id="IPR036291">
    <property type="entry name" value="NAD(P)-bd_dom_sf"/>
</dbReference>